<feature type="non-terminal residue" evidence="1">
    <location>
        <position position="260"/>
    </location>
</feature>
<reference evidence="1" key="1">
    <citation type="journal article" date="2014" name="Front. Microbiol.">
        <title>High frequency of phylogenetically diverse reductive dehalogenase-homologous genes in deep subseafloor sedimentary metagenomes.</title>
        <authorList>
            <person name="Kawai M."/>
            <person name="Futagami T."/>
            <person name="Toyoda A."/>
            <person name="Takaki Y."/>
            <person name="Nishi S."/>
            <person name="Hori S."/>
            <person name="Arai W."/>
            <person name="Tsubouchi T."/>
            <person name="Morono Y."/>
            <person name="Uchiyama I."/>
            <person name="Ito T."/>
            <person name="Fujiyama A."/>
            <person name="Inagaki F."/>
            <person name="Takami H."/>
        </authorList>
    </citation>
    <scope>NUCLEOTIDE SEQUENCE</scope>
    <source>
        <strain evidence="1">Expedition CK06-06</strain>
    </source>
</reference>
<protein>
    <submittedName>
        <fullName evidence="1">Uncharacterized protein</fullName>
    </submittedName>
</protein>
<name>X0WQ10_9ZZZZ</name>
<comment type="caution">
    <text evidence="1">The sequence shown here is derived from an EMBL/GenBank/DDBJ whole genome shotgun (WGS) entry which is preliminary data.</text>
</comment>
<dbReference type="EMBL" id="BARS01033381">
    <property type="protein sequence ID" value="GAG25302.1"/>
    <property type="molecule type" value="Genomic_DNA"/>
</dbReference>
<gene>
    <name evidence="1" type="ORF">S01H1_51705</name>
</gene>
<organism evidence="1">
    <name type="scientific">marine sediment metagenome</name>
    <dbReference type="NCBI Taxonomy" id="412755"/>
    <lineage>
        <taxon>unclassified sequences</taxon>
        <taxon>metagenomes</taxon>
        <taxon>ecological metagenomes</taxon>
    </lineage>
</organism>
<proteinExistence type="predicted"/>
<dbReference type="AlphaFoldDB" id="X0WQ10"/>
<accession>X0WQ10</accession>
<feature type="non-terminal residue" evidence="1">
    <location>
        <position position="1"/>
    </location>
</feature>
<evidence type="ECO:0000313" key="1">
    <source>
        <dbReference type="EMBL" id="GAG25302.1"/>
    </source>
</evidence>
<sequence length="260" mass="28414">ETLARGFPFQALPAFSEYESLQDFSRDCFQVTRLKEGRIAFLRGFGVPKLQMMTPGPGGEPGANQADYDYYLALAIRMILWGAQKEPEATIELPAPEAARFDRSELPSDLPVIVRSQRPLGPAKLRVEVRDRSRRVWHEAAQDVAVGQGDVELALALPRLPHGSYFANTWLEQGGKIVNFAAAAVQVTSDTHLAEVTLDRESFSCSEPVTGKIAIANPQAGLSLALTVRDNFGRLVAEAELDAGALEVPFSIETPRPLTI</sequence>